<sequence>MEVTIIQWDNGVGVRIPAGILAELNLTSERRVDIRAEAGKIIIEPILDNQETLDKLLSQITPNNLHDEIDFGQSVGK</sequence>
<dbReference type="Gene3D" id="2.10.260.10">
    <property type="match status" value="1"/>
</dbReference>
<dbReference type="GO" id="GO:0097351">
    <property type="term" value="F:toxin sequestering activity"/>
    <property type="evidence" value="ECO:0007669"/>
    <property type="project" value="InterPro"/>
</dbReference>
<proteinExistence type="predicted"/>
<feature type="domain" description="SpoVT-AbrB" evidence="1">
    <location>
        <begin position="6"/>
        <end position="51"/>
    </location>
</feature>
<dbReference type="InterPro" id="IPR039052">
    <property type="entry name" value="Antitox_PemI-like"/>
</dbReference>
<dbReference type="GO" id="GO:0003677">
    <property type="term" value="F:DNA binding"/>
    <property type="evidence" value="ECO:0007669"/>
    <property type="project" value="InterPro"/>
</dbReference>
<protein>
    <recommendedName>
        <fullName evidence="1">SpoVT-AbrB domain-containing protein</fullName>
    </recommendedName>
</protein>
<evidence type="ECO:0000313" key="3">
    <source>
        <dbReference type="Proteomes" id="UP000191094"/>
    </source>
</evidence>
<dbReference type="AlphaFoldDB" id="A0A1T0CHB0"/>
<gene>
    <name evidence="2" type="ORF">B0682_03165</name>
</gene>
<keyword evidence="3" id="KW-1185">Reference proteome</keyword>
<dbReference type="PANTHER" id="PTHR40516">
    <property type="entry name" value="ANTITOXIN CHPS-RELATED"/>
    <property type="match status" value="1"/>
</dbReference>
<evidence type="ECO:0000313" key="2">
    <source>
        <dbReference type="EMBL" id="OOS21669.1"/>
    </source>
</evidence>
<dbReference type="OrthoDB" id="9795766at2"/>
<dbReference type="PANTHER" id="PTHR40516:SF1">
    <property type="entry name" value="ANTITOXIN CHPS-RELATED"/>
    <property type="match status" value="1"/>
</dbReference>
<name>A0A1T0CHB0_9GAMM</name>
<dbReference type="RefSeq" id="WP_078306633.1">
    <property type="nucleotide sequence ID" value="NZ_CP147511.1"/>
</dbReference>
<dbReference type="EMBL" id="MUYT01000004">
    <property type="protein sequence ID" value="OOS21669.1"/>
    <property type="molecule type" value="Genomic_DNA"/>
</dbReference>
<dbReference type="STRING" id="90241.B0682_03165"/>
<dbReference type="InterPro" id="IPR037914">
    <property type="entry name" value="SpoVT-AbrB_sf"/>
</dbReference>
<organism evidence="2 3">
    <name type="scientific">Lwoffella lincolnii</name>
    <dbReference type="NCBI Taxonomy" id="90241"/>
    <lineage>
        <taxon>Bacteria</taxon>
        <taxon>Pseudomonadati</taxon>
        <taxon>Pseudomonadota</taxon>
        <taxon>Gammaproteobacteria</taxon>
        <taxon>Moraxellales</taxon>
        <taxon>Moraxellaceae</taxon>
        <taxon>Lwoffella</taxon>
    </lineage>
</organism>
<dbReference type="SMART" id="SM00966">
    <property type="entry name" value="SpoVT_AbrB"/>
    <property type="match status" value="1"/>
</dbReference>
<dbReference type="Proteomes" id="UP000191094">
    <property type="component" value="Unassembled WGS sequence"/>
</dbReference>
<dbReference type="SUPFAM" id="SSF89447">
    <property type="entry name" value="AbrB/MazE/MraZ-like"/>
    <property type="match status" value="1"/>
</dbReference>
<reference evidence="2 3" key="1">
    <citation type="submission" date="2017-02" db="EMBL/GenBank/DDBJ databases">
        <title>Draft genome sequence of Moraxella lincolnii CCUG 9405T type strain.</title>
        <authorList>
            <person name="Salva-Serra F."/>
            <person name="Engstrom-Jakobsson H."/>
            <person name="Thorell K."/>
            <person name="Jaen-Luchoro D."/>
            <person name="Gonzales-Siles L."/>
            <person name="Karlsson R."/>
            <person name="Yazdan S."/>
            <person name="Boulund F."/>
            <person name="Johnning A."/>
            <person name="Engstrand L."/>
            <person name="Kristiansson E."/>
            <person name="Moore E."/>
        </authorList>
    </citation>
    <scope>NUCLEOTIDE SEQUENCE [LARGE SCALE GENOMIC DNA]</scope>
    <source>
        <strain evidence="2 3">CCUG 9405</strain>
    </source>
</reference>
<comment type="caution">
    <text evidence="2">The sequence shown here is derived from an EMBL/GenBank/DDBJ whole genome shotgun (WGS) entry which is preliminary data.</text>
</comment>
<evidence type="ECO:0000259" key="1">
    <source>
        <dbReference type="SMART" id="SM00966"/>
    </source>
</evidence>
<dbReference type="InterPro" id="IPR007159">
    <property type="entry name" value="SpoVT-AbrB_dom"/>
</dbReference>
<accession>A0A1T0CHB0</accession>